<dbReference type="OrthoDB" id="5568302at2"/>
<reference evidence="2 3" key="1">
    <citation type="submission" date="2017-10" db="EMBL/GenBank/DDBJ databases">
        <title>Massilia psychrophilum sp. nov., a novel purple-pigmented bacterium isolated from Tianshan glacier, Xinjiang Municipality, China.</title>
        <authorList>
            <person name="Wang H."/>
        </authorList>
    </citation>
    <scope>NUCLEOTIDE SEQUENCE [LARGE SCALE GENOMIC DNA]</scope>
    <source>
        <strain evidence="2 3">JCM 30813</strain>
    </source>
</reference>
<gene>
    <name evidence="2" type="ORF">CR103_19700</name>
</gene>
<protein>
    <submittedName>
        <fullName evidence="2">ABC transporter</fullName>
    </submittedName>
</protein>
<evidence type="ECO:0000313" key="3">
    <source>
        <dbReference type="Proteomes" id="UP000228593"/>
    </source>
</evidence>
<evidence type="ECO:0000313" key="2">
    <source>
        <dbReference type="EMBL" id="PIL38108.1"/>
    </source>
</evidence>
<dbReference type="Proteomes" id="UP000228593">
    <property type="component" value="Unassembled WGS sequence"/>
</dbReference>
<dbReference type="AlphaFoldDB" id="A0A2G8SX98"/>
<sequence length="221" mass="23637">MNLTIARYVIRTRIRTRTGLLAAAGALVIVLAGCAAGGGKEKGGNTLYDFGSSDNPVTATRTAQTVPAIVVTDVTGNPAFDNERMFYRLNYADPLQARSYANSRWSSTPLQLLTQRFKSRVAQAGVKVLSTSDASNGVPLLRIDLDDFTHTFDSATTSYGQLVLRASLFHGHSLVDQRTFSRRIEAGSVDAGGGARALAQAADAVAADMIGWLATQNLRKQ</sequence>
<keyword evidence="3" id="KW-1185">Reference proteome</keyword>
<organism evidence="2 3">
    <name type="scientific">Massilia psychrophila</name>
    <dbReference type="NCBI Taxonomy" id="1603353"/>
    <lineage>
        <taxon>Bacteria</taxon>
        <taxon>Pseudomonadati</taxon>
        <taxon>Pseudomonadota</taxon>
        <taxon>Betaproteobacteria</taxon>
        <taxon>Burkholderiales</taxon>
        <taxon>Oxalobacteraceae</taxon>
        <taxon>Telluria group</taxon>
        <taxon>Massilia</taxon>
    </lineage>
</organism>
<dbReference type="Gene3D" id="3.40.50.10610">
    <property type="entry name" value="ABC-type transport auxiliary lipoprotein component"/>
    <property type="match status" value="1"/>
</dbReference>
<dbReference type="Pfam" id="PF03886">
    <property type="entry name" value="ABC_trans_aux"/>
    <property type="match status" value="1"/>
</dbReference>
<dbReference type="RefSeq" id="WP_099917636.1">
    <property type="nucleotide sequence ID" value="NZ_BMHS01000035.1"/>
</dbReference>
<name>A0A2G8SX98_9BURK</name>
<evidence type="ECO:0000259" key="1">
    <source>
        <dbReference type="Pfam" id="PF03886"/>
    </source>
</evidence>
<proteinExistence type="predicted"/>
<dbReference type="PROSITE" id="PS51257">
    <property type="entry name" value="PROKAR_LIPOPROTEIN"/>
    <property type="match status" value="1"/>
</dbReference>
<comment type="caution">
    <text evidence="2">The sequence shown here is derived from an EMBL/GenBank/DDBJ whole genome shotgun (WGS) entry which is preliminary data.</text>
</comment>
<dbReference type="InterPro" id="IPR005586">
    <property type="entry name" value="ABC_trans_aux"/>
</dbReference>
<dbReference type="SUPFAM" id="SSF159594">
    <property type="entry name" value="XCC0632-like"/>
    <property type="match status" value="1"/>
</dbReference>
<dbReference type="EMBL" id="PDOB01000047">
    <property type="protein sequence ID" value="PIL38108.1"/>
    <property type="molecule type" value="Genomic_DNA"/>
</dbReference>
<feature type="domain" description="ABC-type transport auxiliary lipoprotein component" evidence="1">
    <location>
        <begin position="55"/>
        <end position="209"/>
    </location>
</feature>
<accession>A0A2G8SX98</accession>